<evidence type="ECO:0000256" key="7">
    <source>
        <dbReference type="ARBA" id="ARBA00022723"/>
    </source>
</evidence>
<evidence type="ECO:0000256" key="3">
    <source>
        <dbReference type="ARBA" id="ARBA00004699"/>
    </source>
</evidence>
<dbReference type="PANTHER" id="PTHR43771">
    <property type="entry name" value="PHOSPHOMANNOMUTASE"/>
    <property type="match status" value="1"/>
</dbReference>
<dbReference type="Gene3D" id="3.40.120.10">
    <property type="entry name" value="Alpha-D-Glucose-1,6-Bisphosphate, subunit A, domain 3"/>
    <property type="match status" value="3"/>
</dbReference>
<evidence type="ECO:0000259" key="12">
    <source>
        <dbReference type="Pfam" id="PF02878"/>
    </source>
</evidence>
<dbReference type="InterPro" id="IPR005845">
    <property type="entry name" value="A-D-PHexomutase_a/b/a-II"/>
</dbReference>
<dbReference type="InterPro" id="IPR005844">
    <property type="entry name" value="A-D-PHexomutase_a/b/a-I"/>
</dbReference>
<evidence type="ECO:0000256" key="10">
    <source>
        <dbReference type="RuleBase" id="RU004326"/>
    </source>
</evidence>
<evidence type="ECO:0000313" key="16">
    <source>
        <dbReference type="Proteomes" id="UP000547614"/>
    </source>
</evidence>
<evidence type="ECO:0000259" key="11">
    <source>
        <dbReference type="Pfam" id="PF00408"/>
    </source>
</evidence>
<gene>
    <name evidence="15" type="ORF">FHR94_002417</name>
</gene>
<keyword evidence="16" id="KW-1185">Reference proteome</keyword>
<keyword evidence="9 15" id="KW-0413">Isomerase</keyword>
<dbReference type="InterPro" id="IPR005843">
    <property type="entry name" value="A-D-PHexomutase_C"/>
</dbReference>
<organism evidence="15 16">
    <name type="scientific">Halomonas cerina</name>
    <dbReference type="NCBI Taxonomy" id="447424"/>
    <lineage>
        <taxon>Bacteria</taxon>
        <taxon>Pseudomonadati</taxon>
        <taxon>Pseudomonadota</taxon>
        <taxon>Gammaproteobacteria</taxon>
        <taxon>Oceanospirillales</taxon>
        <taxon>Halomonadaceae</taxon>
        <taxon>Halomonas</taxon>
    </lineage>
</organism>
<dbReference type="InterPro" id="IPR016066">
    <property type="entry name" value="A-D-PHexomutase_CS"/>
</dbReference>
<dbReference type="Pfam" id="PF02878">
    <property type="entry name" value="PGM_PMM_I"/>
    <property type="match status" value="1"/>
</dbReference>
<dbReference type="AlphaFoldDB" id="A0A839VB19"/>
<dbReference type="Gene3D" id="3.30.310.50">
    <property type="entry name" value="Alpha-D-phosphohexomutase, C-terminal domain"/>
    <property type="match status" value="1"/>
</dbReference>
<dbReference type="GO" id="GO:0005975">
    <property type="term" value="P:carbohydrate metabolic process"/>
    <property type="evidence" value="ECO:0007669"/>
    <property type="project" value="InterPro"/>
</dbReference>
<dbReference type="EC" id="5.4.2.8" evidence="5"/>
<dbReference type="InterPro" id="IPR005841">
    <property type="entry name" value="Alpha-D-phosphohexomutase_SF"/>
</dbReference>
<dbReference type="SUPFAM" id="SSF53738">
    <property type="entry name" value="Phosphoglucomutase, first 3 domains"/>
    <property type="match status" value="3"/>
</dbReference>
<comment type="cofactor">
    <cofactor evidence="2">
        <name>Mg(2+)</name>
        <dbReference type="ChEBI" id="CHEBI:18420"/>
    </cofactor>
</comment>
<dbReference type="InterPro" id="IPR016055">
    <property type="entry name" value="A-D-PHexomutase_a/b/a-I/II/III"/>
</dbReference>
<evidence type="ECO:0000259" key="13">
    <source>
        <dbReference type="Pfam" id="PF02879"/>
    </source>
</evidence>
<keyword evidence="6" id="KW-0597">Phosphoprotein</keyword>
<accession>A0A839VB19</accession>
<keyword evidence="7 10" id="KW-0479">Metal-binding</keyword>
<dbReference type="Pfam" id="PF02879">
    <property type="entry name" value="PGM_PMM_II"/>
    <property type="match status" value="1"/>
</dbReference>
<comment type="pathway">
    <text evidence="3">Nucleotide-sugar biosynthesis; GDP-alpha-D-mannose biosynthesis; alpha-D-mannose 1-phosphate from D-fructose 6-phosphate: step 2/2.</text>
</comment>
<dbReference type="PANTHER" id="PTHR43771:SF2">
    <property type="entry name" value="PHOSPHOMANNOMUTASE_PHOSPHOGLUCOMUTASE"/>
    <property type="match status" value="1"/>
</dbReference>
<reference evidence="15 16" key="1">
    <citation type="submission" date="2020-08" db="EMBL/GenBank/DDBJ databases">
        <title>Genomic Encyclopedia of Type Strains, Phase III (KMG-III): the genomes of soil and plant-associated and newly described type strains.</title>
        <authorList>
            <person name="Whitman W."/>
        </authorList>
    </citation>
    <scope>NUCLEOTIDE SEQUENCE [LARGE SCALE GENOMIC DNA]</scope>
    <source>
        <strain evidence="15 16">CECT 7282</strain>
    </source>
</reference>
<feature type="domain" description="Alpha-D-phosphohexomutase alpha/beta/alpha" evidence="12">
    <location>
        <begin position="13"/>
        <end position="143"/>
    </location>
</feature>
<evidence type="ECO:0000256" key="9">
    <source>
        <dbReference type="ARBA" id="ARBA00023235"/>
    </source>
</evidence>
<proteinExistence type="inferred from homology"/>
<evidence type="ECO:0000256" key="1">
    <source>
        <dbReference type="ARBA" id="ARBA00000586"/>
    </source>
</evidence>
<evidence type="ECO:0000256" key="5">
    <source>
        <dbReference type="ARBA" id="ARBA00012730"/>
    </source>
</evidence>
<comment type="caution">
    <text evidence="15">The sequence shown here is derived from an EMBL/GenBank/DDBJ whole genome shotgun (WGS) entry which is preliminary data.</text>
</comment>
<dbReference type="GO" id="GO:0000287">
    <property type="term" value="F:magnesium ion binding"/>
    <property type="evidence" value="ECO:0007669"/>
    <property type="project" value="InterPro"/>
</dbReference>
<dbReference type="InterPro" id="IPR036900">
    <property type="entry name" value="A-D-PHexomutase_C_sf"/>
</dbReference>
<dbReference type="SUPFAM" id="SSF55957">
    <property type="entry name" value="Phosphoglucomutase, C-terminal domain"/>
    <property type="match status" value="1"/>
</dbReference>
<dbReference type="InterPro" id="IPR005846">
    <property type="entry name" value="A-D-PHexomutase_a/b/a-III"/>
</dbReference>
<protein>
    <recommendedName>
        <fullName evidence="5">phosphomannomutase</fullName>
        <ecNumber evidence="5">5.4.2.8</ecNumber>
    </recommendedName>
</protein>
<evidence type="ECO:0000256" key="2">
    <source>
        <dbReference type="ARBA" id="ARBA00001946"/>
    </source>
</evidence>
<feature type="domain" description="Alpha-D-phosphohexomutase C-terminal" evidence="11">
    <location>
        <begin position="376"/>
        <end position="452"/>
    </location>
</feature>
<dbReference type="EMBL" id="JACHXP010000011">
    <property type="protein sequence ID" value="MBB3191170.1"/>
    <property type="molecule type" value="Genomic_DNA"/>
</dbReference>
<sequence>MTQDQHSAVPASIFRAYDIRGIVDDTLTEAGVEAIGRAIGSAALARGEATVVVARDGRLSGPRLLAALTRGLTRTGCDVVDIGMVPTPVLYFATHALEGTASGVMVTGSHNPPDYNGFKIVLGGETLSGEAITALCHRIKEGDLAVGEGRVRQEDVRDAYLARILGDVVLKRPLKAVVDCGNGVAGELGPALVERLGAETIPLFAEIDGTFPHHHPDPGKPENLMDLIRTVQETGADIGLAFDGDGDRLGVITPKGELIYPDHLLMAFAEDMLSRNPGARVIFDVKCTGNLTRVIEEAGGTPEMWRTGHSLIKARMKETGALLAGEMSGHIFFQERWYGFDDGLYGAARLLEILAKQEVDADAFFARYPQDIGTPEINVTVTDETKFDLVARLARKGDFGEEGIRTTLDGIRVDYPDGWGLCRASNTTPVLVLRFEGKSEAALARIRARFTDALAQVAPELNAAL</sequence>
<dbReference type="RefSeq" id="WP_183325953.1">
    <property type="nucleotide sequence ID" value="NZ_JACHXP010000011.1"/>
</dbReference>
<feature type="domain" description="Alpha-D-phosphohexomutase alpha/beta/alpha" evidence="13">
    <location>
        <begin position="159"/>
        <end position="256"/>
    </location>
</feature>
<name>A0A839VB19_9GAMM</name>
<dbReference type="GO" id="GO:0004615">
    <property type="term" value="F:phosphomannomutase activity"/>
    <property type="evidence" value="ECO:0007669"/>
    <property type="project" value="UniProtKB-EC"/>
</dbReference>
<feature type="domain" description="Alpha-D-phosphohexomutase alpha/beta/alpha" evidence="14">
    <location>
        <begin position="261"/>
        <end position="365"/>
    </location>
</feature>
<evidence type="ECO:0000259" key="14">
    <source>
        <dbReference type="Pfam" id="PF02880"/>
    </source>
</evidence>
<dbReference type="Proteomes" id="UP000547614">
    <property type="component" value="Unassembled WGS sequence"/>
</dbReference>
<comment type="similarity">
    <text evidence="4 10">Belongs to the phosphohexose mutase family.</text>
</comment>
<dbReference type="CDD" id="cd03089">
    <property type="entry name" value="PMM_PGM"/>
    <property type="match status" value="1"/>
</dbReference>
<dbReference type="PRINTS" id="PR00509">
    <property type="entry name" value="PGMPMM"/>
</dbReference>
<dbReference type="PROSITE" id="PS00710">
    <property type="entry name" value="PGM_PMM"/>
    <property type="match status" value="1"/>
</dbReference>
<comment type="catalytic activity">
    <reaction evidence="1">
        <text>alpha-D-mannose 1-phosphate = D-mannose 6-phosphate</text>
        <dbReference type="Rhea" id="RHEA:11140"/>
        <dbReference type="ChEBI" id="CHEBI:58409"/>
        <dbReference type="ChEBI" id="CHEBI:58735"/>
        <dbReference type="EC" id="5.4.2.8"/>
    </reaction>
</comment>
<evidence type="ECO:0000256" key="4">
    <source>
        <dbReference type="ARBA" id="ARBA00010231"/>
    </source>
</evidence>
<evidence type="ECO:0000313" key="15">
    <source>
        <dbReference type="EMBL" id="MBB3191170.1"/>
    </source>
</evidence>
<dbReference type="Pfam" id="PF02880">
    <property type="entry name" value="PGM_PMM_III"/>
    <property type="match status" value="1"/>
</dbReference>
<evidence type="ECO:0000256" key="8">
    <source>
        <dbReference type="ARBA" id="ARBA00022842"/>
    </source>
</evidence>
<dbReference type="Pfam" id="PF00408">
    <property type="entry name" value="PGM_PMM_IV"/>
    <property type="match status" value="1"/>
</dbReference>
<keyword evidence="8 10" id="KW-0460">Magnesium</keyword>
<evidence type="ECO:0000256" key="6">
    <source>
        <dbReference type="ARBA" id="ARBA00022553"/>
    </source>
</evidence>